<keyword evidence="4" id="KW-1003">Cell membrane</keyword>
<evidence type="ECO:0000256" key="5">
    <source>
        <dbReference type="ARBA" id="ARBA00022692"/>
    </source>
</evidence>
<comment type="similarity">
    <text evidence="2">Belongs to the MotA family.</text>
</comment>
<evidence type="ECO:0000256" key="7">
    <source>
        <dbReference type="ARBA" id="ARBA00022989"/>
    </source>
</evidence>
<evidence type="ECO:0000259" key="10">
    <source>
        <dbReference type="Pfam" id="PF01618"/>
    </source>
</evidence>
<dbReference type="InterPro" id="IPR047055">
    <property type="entry name" value="MotA-like"/>
</dbReference>
<feature type="domain" description="MotA/TolQ/ExbB proton channel" evidence="10">
    <location>
        <begin position="115"/>
        <end position="231"/>
    </location>
</feature>
<feature type="transmembrane region" description="Helical" evidence="9">
    <location>
        <begin position="43"/>
        <end position="63"/>
    </location>
</feature>
<keyword evidence="7 9" id="KW-1133">Transmembrane helix</keyword>
<evidence type="ECO:0000256" key="9">
    <source>
        <dbReference type="SAM" id="Phobius"/>
    </source>
</evidence>
<dbReference type="Pfam" id="PF01618">
    <property type="entry name" value="MotA_ExbB"/>
    <property type="match status" value="1"/>
</dbReference>
<evidence type="ECO:0000256" key="6">
    <source>
        <dbReference type="ARBA" id="ARBA00022779"/>
    </source>
</evidence>
<keyword evidence="5 9" id="KW-0812">Transmembrane</keyword>
<dbReference type="AlphaFoldDB" id="T1DXB3"/>
<evidence type="ECO:0000256" key="3">
    <source>
        <dbReference type="ARBA" id="ARBA00022448"/>
    </source>
</evidence>
<dbReference type="PROSITE" id="PS01307">
    <property type="entry name" value="MOTA"/>
    <property type="match status" value="1"/>
</dbReference>
<keyword evidence="12" id="KW-1185">Reference proteome</keyword>
<dbReference type="STRING" id="1325130.HFN_1356"/>
<evidence type="ECO:0000313" key="11">
    <source>
        <dbReference type="EMBL" id="GAD20112.1"/>
    </source>
</evidence>
<evidence type="ECO:0000256" key="8">
    <source>
        <dbReference type="ARBA" id="ARBA00023136"/>
    </source>
</evidence>
<proteinExistence type="inferred from homology"/>
<name>T1DXB3_9HELI</name>
<keyword evidence="11" id="KW-0969">Cilium</keyword>
<dbReference type="NCBIfam" id="NF006284">
    <property type="entry name" value="PRK08456.1"/>
    <property type="match status" value="1"/>
</dbReference>
<accession>T1DXB3</accession>
<keyword evidence="3" id="KW-0813">Transport</keyword>
<dbReference type="PANTHER" id="PTHR30433">
    <property type="entry name" value="CHEMOTAXIS PROTEIN MOTA"/>
    <property type="match status" value="1"/>
</dbReference>
<feature type="transmembrane region" description="Helical" evidence="9">
    <location>
        <begin position="167"/>
        <end position="186"/>
    </location>
</feature>
<gene>
    <name evidence="11" type="ORF">HFN_1356</name>
</gene>
<keyword evidence="8 9" id="KW-0472">Membrane</keyword>
<dbReference type="GO" id="GO:0006935">
    <property type="term" value="P:chemotaxis"/>
    <property type="evidence" value="ECO:0007669"/>
    <property type="project" value="InterPro"/>
</dbReference>
<dbReference type="EMBL" id="BASD01000034">
    <property type="protein sequence ID" value="GAD20112.1"/>
    <property type="molecule type" value="Genomic_DNA"/>
</dbReference>
<organism evidence="11 12">
    <name type="scientific">Helicobacter fennelliae MRY12-0050</name>
    <dbReference type="NCBI Taxonomy" id="1325130"/>
    <lineage>
        <taxon>Bacteria</taxon>
        <taxon>Pseudomonadati</taxon>
        <taxon>Campylobacterota</taxon>
        <taxon>Epsilonproteobacteria</taxon>
        <taxon>Campylobacterales</taxon>
        <taxon>Helicobacteraceae</taxon>
        <taxon>Helicobacter</taxon>
    </lineage>
</organism>
<keyword evidence="6" id="KW-0283">Flagellar rotation</keyword>
<dbReference type="PANTHER" id="PTHR30433:SF3">
    <property type="entry name" value="MOTILITY PROTEIN A"/>
    <property type="match status" value="1"/>
</dbReference>
<dbReference type="eggNOG" id="COG1291">
    <property type="taxonomic scope" value="Bacteria"/>
</dbReference>
<protein>
    <submittedName>
        <fullName evidence="11">Flagellar motor rotation protein MotA</fullName>
    </submittedName>
</protein>
<keyword evidence="11" id="KW-0966">Cell projection</keyword>
<evidence type="ECO:0000256" key="4">
    <source>
        <dbReference type="ARBA" id="ARBA00022475"/>
    </source>
</evidence>
<dbReference type="InterPro" id="IPR000540">
    <property type="entry name" value="Flag_MotA_CS"/>
</dbReference>
<dbReference type="GO" id="GO:0005886">
    <property type="term" value="C:plasma membrane"/>
    <property type="evidence" value="ECO:0007669"/>
    <property type="project" value="UniProtKB-SubCell"/>
</dbReference>
<sequence length="270" mass="29314">MAKSQINLSTKRESMDLSSVLGFIMSFVSISVGDILEGGNPLHVIHLSSVIIIMPTTLCAAMVSTHGAAVKAAYKELKIVFIGAKINLNDTIKNIVELSSIARRDGILSLEGRVAQIEDDFFREGLGMVIDGRDAKSVKEELEIKIEQIEHYYHTAAHYWITAGESAPTFGLVGAVMGLMLALQLLDDPKRMAEGIAGAFTATVTGIMCAYGIFGPWGNKLKANSHDIVQEKIVIMEGILGIANGENPRNLESKLLGFLRPDQPKISQFE</sequence>
<evidence type="ECO:0000256" key="1">
    <source>
        <dbReference type="ARBA" id="ARBA00004429"/>
    </source>
</evidence>
<evidence type="ECO:0000313" key="12">
    <source>
        <dbReference type="Proteomes" id="UP000018143"/>
    </source>
</evidence>
<dbReference type="Proteomes" id="UP000018143">
    <property type="component" value="Unassembled WGS sequence"/>
</dbReference>
<keyword evidence="11" id="KW-0282">Flagellum</keyword>
<dbReference type="GO" id="GO:0071978">
    <property type="term" value="P:bacterial-type flagellum-dependent swarming motility"/>
    <property type="evidence" value="ECO:0007669"/>
    <property type="project" value="InterPro"/>
</dbReference>
<feature type="transmembrane region" description="Helical" evidence="9">
    <location>
        <begin position="192"/>
        <end position="214"/>
    </location>
</feature>
<comment type="subcellular location">
    <subcellularLocation>
        <location evidence="1">Cell inner membrane</location>
        <topology evidence="1">Multi-pass membrane protein</topology>
    </subcellularLocation>
</comment>
<evidence type="ECO:0000256" key="2">
    <source>
        <dbReference type="ARBA" id="ARBA00008038"/>
    </source>
</evidence>
<dbReference type="InterPro" id="IPR002898">
    <property type="entry name" value="MotA_ExbB_proton_chnl"/>
</dbReference>
<comment type="caution">
    <text evidence="11">The sequence shown here is derived from an EMBL/GenBank/DDBJ whole genome shotgun (WGS) entry which is preliminary data.</text>
</comment>
<reference evidence="11 12" key="1">
    <citation type="journal article" date="2013" name="Genome Announc.">
        <title>Draft Genome Sequence of Helicobacter fennelliae Strain MRY12-0050, Isolated from a Bacteremia Patient.</title>
        <authorList>
            <person name="Rimbara E."/>
            <person name="Matsui M."/>
            <person name="Mori S."/>
            <person name="Suzuki S."/>
            <person name="Suzuki M."/>
            <person name="Kim H."/>
            <person name="Sekizuka T."/>
            <person name="Kuroda M."/>
            <person name="Shibayama K."/>
        </authorList>
    </citation>
    <scope>NUCLEOTIDE SEQUENCE [LARGE SCALE GENOMIC DNA]</scope>
    <source>
        <strain evidence="11 12">MRY12-0050</strain>
    </source>
</reference>